<dbReference type="EMBL" id="MNCJ02000328">
    <property type="protein sequence ID" value="KAF5775002.1"/>
    <property type="molecule type" value="Genomic_DNA"/>
</dbReference>
<dbReference type="AlphaFoldDB" id="A0A9K3HBV1"/>
<dbReference type="Proteomes" id="UP000215914">
    <property type="component" value="Unassembled WGS sequence"/>
</dbReference>
<comment type="caution">
    <text evidence="1">The sequence shown here is derived from an EMBL/GenBank/DDBJ whole genome shotgun (WGS) entry which is preliminary data.</text>
</comment>
<proteinExistence type="predicted"/>
<organism evidence="1 2">
    <name type="scientific">Helianthus annuus</name>
    <name type="common">Common sunflower</name>
    <dbReference type="NCBI Taxonomy" id="4232"/>
    <lineage>
        <taxon>Eukaryota</taxon>
        <taxon>Viridiplantae</taxon>
        <taxon>Streptophyta</taxon>
        <taxon>Embryophyta</taxon>
        <taxon>Tracheophyta</taxon>
        <taxon>Spermatophyta</taxon>
        <taxon>Magnoliopsida</taxon>
        <taxon>eudicotyledons</taxon>
        <taxon>Gunneridae</taxon>
        <taxon>Pentapetalae</taxon>
        <taxon>asterids</taxon>
        <taxon>campanulids</taxon>
        <taxon>Asterales</taxon>
        <taxon>Asteraceae</taxon>
        <taxon>Asteroideae</taxon>
        <taxon>Heliantheae alliance</taxon>
        <taxon>Heliantheae</taxon>
        <taxon>Helianthus</taxon>
    </lineage>
</organism>
<evidence type="ECO:0000313" key="2">
    <source>
        <dbReference type="Proteomes" id="UP000215914"/>
    </source>
</evidence>
<sequence>MRSGADVEDVRRLEPWNEEMSTFADGIIDNTAETVEIDVVERGTVDDCGGADAESGACEVCEEGNCCLIGSHCCGLNLQRKI</sequence>
<dbReference type="Gramene" id="mRNA:HanXRQr2_Chr13g0607171">
    <property type="protein sequence ID" value="CDS:HanXRQr2_Chr13g0607171.1"/>
    <property type="gene ID" value="HanXRQr2_Chr13g0607171"/>
</dbReference>
<evidence type="ECO:0000313" key="1">
    <source>
        <dbReference type="EMBL" id="KAF5775002.1"/>
    </source>
</evidence>
<accession>A0A9K3HBV1</accession>
<gene>
    <name evidence="1" type="ORF">HanXRQr2_Chr13g0607171</name>
</gene>
<reference evidence="1" key="2">
    <citation type="submission" date="2020-06" db="EMBL/GenBank/DDBJ databases">
        <title>Helianthus annuus Genome sequencing and assembly Release 2.</title>
        <authorList>
            <person name="Gouzy J."/>
            <person name="Langlade N."/>
            <person name="Munos S."/>
        </authorList>
    </citation>
    <scope>NUCLEOTIDE SEQUENCE</scope>
    <source>
        <tissue evidence="1">Leaves</tissue>
    </source>
</reference>
<reference evidence="1" key="1">
    <citation type="journal article" date="2017" name="Nature">
        <title>The sunflower genome provides insights into oil metabolism, flowering and Asterid evolution.</title>
        <authorList>
            <person name="Badouin H."/>
            <person name="Gouzy J."/>
            <person name="Grassa C.J."/>
            <person name="Murat F."/>
            <person name="Staton S.E."/>
            <person name="Cottret L."/>
            <person name="Lelandais-Briere C."/>
            <person name="Owens G.L."/>
            <person name="Carrere S."/>
            <person name="Mayjonade B."/>
            <person name="Legrand L."/>
            <person name="Gill N."/>
            <person name="Kane N.C."/>
            <person name="Bowers J.E."/>
            <person name="Hubner S."/>
            <person name="Bellec A."/>
            <person name="Berard A."/>
            <person name="Berges H."/>
            <person name="Blanchet N."/>
            <person name="Boniface M.C."/>
            <person name="Brunel D."/>
            <person name="Catrice O."/>
            <person name="Chaidir N."/>
            <person name="Claudel C."/>
            <person name="Donnadieu C."/>
            <person name="Faraut T."/>
            <person name="Fievet G."/>
            <person name="Helmstetter N."/>
            <person name="King M."/>
            <person name="Knapp S.J."/>
            <person name="Lai Z."/>
            <person name="Le Paslier M.C."/>
            <person name="Lippi Y."/>
            <person name="Lorenzon L."/>
            <person name="Mandel J.R."/>
            <person name="Marage G."/>
            <person name="Marchand G."/>
            <person name="Marquand E."/>
            <person name="Bret-Mestries E."/>
            <person name="Morien E."/>
            <person name="Nambeesan S."/>
            <person name="Nguyen T."/>
            <person name="Pegot-Espagnet P."/>
            <person name="Pouilly N."/>
            <person name="Raftis F."/>
            <person name="Sallet E."/>
            <person name="Schiex T."/>
            <person name="Thomas J."/>
            <person name="Vandecasteele C."/>
            <person name="Vares D."/>
            <person name="Vear F."/>
            <person name="Vautrin S."/>
            <person name="Crespi M."/>
            <person name="Mangin B."/>
            <person name="Burke J.M."/>
            <person name="Salse J."/>
            <person name="Munos S."/>
            <person name="Vincourt P."/>
            <person name="Rieseberg L.H."/>
            <person name="Langlade N.B."/>
        </authorList>
    </citation>
    <scope>NUCLEOTIDE SEQUENCE</scope>
    <source>
        <tissue evidence="1">Leaves</tissue>
    </source>
</reference>
<protein>
    <submittedName>
        <fullName evidence="1">Uncharacterized protein</fullName>
    </submittedName>
</protein>
<name>A0A9K3HBV1_HELAN</name>
<keyword evidence="2" id="KW-1185">Reference proteome</keyword>